<dbReference type="SUPFAM" id="SSF55729">
    <property type="entry name" value="Acyl-CoA N-acyltransferases (Nat)"/>
    <property type="match status" value="1"/>
</dbReference>
<dbReference type="InterPro" id="IPR031165">
    <property type="entry name" value="GNAT_YJDJ"/>
</dbReference>
<dbReference type="OrthoDB" id="9813275at2"/>
<dbReference type="Pfam" id="PF14542">
    <property type="entry name" value="Acetyltransf_CG"/>
    <property type="match status" value="1"/>
</dbReference>
<evidence type="ECO:0000313" key="3">
    <source>
        <dbReference type="Proteomes" id="UP000325302"/>
    </source>
</evidence>
<keyword evidence="2" id="KW-0808">Transferase</keyword>
<feature type="domain" description="N-acetyltransferase" evidence="1">
    <location>
        <begin position="3"/>
        <end position="78"/>
    </location>
</feature>
<gene>
    <name evidence="2" type="ORF">E1H14_11985</name>
</gene>
<protein>
    <submittedName>
        <fullName evidence="2">N-acetyltransferase</fullName>
    </submittedName>
</protein>
<dbReference type="EMBL" id="SMRS01000009">
    <property type="protein sequence ID" value="KAA0873763.1"/>
    <property type="molecule type" value="Genomic_DNA"/>
</dbReference>
<dbReference type="InterPro" id="IPR016181">
    <property type="entry name" value="Acyl_CoA_acyltransferase"/>
</dbReference>
<proteinExistence type="predicted"/>
<sequence length="78" mass="8981">MIQHQPENNCFILQEAGAECRLEYQIQADQVYFTHTYVPPALRGRGLAEQLVQAGLQWAQTQGFGIHSRCSYVDRYVH</sequence>
<dbReference type="GO" id="GO:0016740">
    <property type="term" value="F:transferase activity"/>
    <property type="evidence" value="ECO:0007669"/>
    <property type="project" value="UniProtKB-KW"/>
</dbReference>
<name>A0A5A9VZE3_9GAMM</name>
<accession>A0A5A9VZE3</accession>
<dbReference type="AlphaFoldDB" id="A0A5A9VZE3"/>
<dbReference type="RefSeq" id="WP_149391721.1">
    <property type="nucleotide sequence ID" value="NZ_SMRS01000009.1"/>
</dbReference>
<evidence type="ECO:0000259" key="1">
    <source>
        <dbReference type="PROSITE" id="PS51729"/>
    </source>
</evidence>
<dbReference type="PANTHER" id="PTHR31435:SF9">
    <property type="entry name" value="PROTEIN NATD1"/>
    <property type="match status" value="1"/>
</dbReference>
<dbReference type="PANTHER" id="PTHR31435">
    <property type="entry name" value="PROTEIN NATD1"/>
    <property type="match status" value="1"/>
</dbReference>
<organism evidence="2 3">
    <name type="scientific">Nitrincola tapanii</name>
    <dbReference type="NCBI Taxonomy" id="1708751"/>
    <lineage>
        <taxon>Bacteria</taxon>
        <taxon>Pseudomonadati</taxon>
        <taxon>Pseudomonadota</taxon>
        <taxon>Gammaproteobacteria</taxon>
        <taxon>Oceanospirillales</taxon>
        <taxon>Oceanospirillaceae</taxon>
        <taxon>Nitrincola</taxon>
    </lineage>
</organism>
<dbReference type="Proteomes" id="UP000325302">
    <property type="component" value="Unassembled WGS sequence"/>
</dbReference>
<dbReference type="PROSITE" id="PS51729">
    <property type="entry name" value="GNAT_YJDJ"/>
    <property type="match status" value="1"/>
</dbReference>
<keyword evidence="3" id="KW-1185">Reference proteome</keyword>
<comment type="caution">
    <text evidence="2">The sequence shown here is derived from an EMBL/GenBank/DDBJ whole genome shotgun (WGS) entry which is preliminary data.</text>
</comment>
<dbReference type="CDD" id="cd04301">
    <property type="entry name" value="NAT_SF"/>
    <property type="match status" value="1"/>
</dbReference>
<evidence type="ECO:0000313" key="2">
    <source>
        <dbReference type="EMBL" id="KAA0873763.1"/>
    </source>
</evidence>
<dbReference type="InterPro" id="IPR045057">
    <property type="entry name" value="Gcn5-rel_NAT"/>
</dbReference>
<dbReference type="Gene3D" id="3.40.630.30">
    <property type="match status" value="1"/>
</dbReference>
<reference evidence="2 3" key="1">
    <citation type="submission" date="2019-03" db="EMBL/GenBank/DDBJ databases">
        <title>Nitrincola sp. nov. isolated from an Indian soda lake.</title>
        <authorList>
            <person name="Joshi A."/>
            <person name="Thite S.V."/>
            <person name="Joseph N."/>
            <person name="Dhotre D."/>
            <person name="Moorthy M."/>
            <person name="Shouche Y.S."/>
        </authorList>
    </citation>
    <scope>NUCLEOTIDE SEQUENCE [LARGE SCALE GENOMIC DNA]</scope>
    <source>
        <strain evidence="2 3">MEB193</strain>
    </source>
</reference>